<proteinExistence type="inferred from homology"/>
<evidence type="ECO:0000256" key="6">
    <source>
        <dbReference type="ARBA" id="ARBA00022801"/>
    </source>
</evidence>
<dbReference type="Pfam" id="PF02225">
    <property type="entry name" value="PA"/>
    <property type="match status" value="1"/>
</dbReference>
<evidence type="ECO:0000256" key="2">
    <source>
        <dbReference type="ARBA" id="ARBA00022512"/>
    </source>
</evidence>
<keyword evidence="3" id="KW-0964">Secreted</keyword>
<comment type="caution">
    <text evidence="13">The sequence shown here is derived from an EMBL/GenBank/DDBJ whole genome shotgun (WGS) entry which is preliminary data.</text>
</comment>
<dbReference type="GO" id="GO:0005975">
    <property type="term" value="P:carbohydrate metabolic process"/>
    <property type="evidence" value="ECO:0007669"/>
    <property type="project" value="UniProtKB-ARBA"/>
</dbReference>
<dbReference type="Gene3D" id="2.60.40.10">
    <property type="entry name" value="Immunoglobulins"/>
    <property type="match status" value="1"/>
</dbReference>
<dbReference type="RefSeq" id="WP_206968455.1">
    <property type="nucleotide sequence ID" value="NZ_BAAAJJ010000020.1"/>
</dbReference>
<dbReference type="Proteomes" id="UP000664167">
    <property type="component" value="Unassembled WGS sequence"/>
</dbReference>
<evidence type="ECO:0000313" key="13">
    <source>
        <dbReference type="EMBL" id="MBO0516579.1"/>
    </source>
</evidence>
<dbReference type="InterPro" id="IPR000209">
    <property type="entry name" value="Peptidase_S8/S53_dom"/>
</dbReference>
<keyword evidence="5" id="KW-0732">Signal</keyword>
<evidence type="ECO:0000256" key="8">
    <source>
        <dbReference type="PIRSR" id="PIRSR615500-1"/>
    </source>
</evidence>
<keyword evidence="2" id="KW-0134">Cell wall</keyword>
<feature type="active site" description="Charge relay system" evidence="8 9">
    <location>
        <position position="208"/>
    </location>
</feature>
<dbReference type="PROSITE" id="PS00136">
    <property type="entry name" value="SUBTILASE_ASP"/>
    <property type="match status" value="1"/>
</dbReference>
<evidence type="ECO:0000256" key="3">
    <source>
        <dbReference type="ARBA" id="ARBA00022525"/>
    </source>
</evidence>
<dbReference type="AlphaFoldDB" id="A0A939FEE7"/>
<dbReference type="PROSITE" id="PS51892">
    <property type="entry name" value="SUBTILASE"/>
    <property type="match status" value="1"/>
</dbReference>
<evidence type="ECO:0000256" key="4">
    <source>
        <dbReference type="ARBA" id="ARBA00022670"/>
    </source>
</evidence>
<dbReference type="EMBL" id="JAFLRJ010000416">
    <property type="protein sequence ID" value="MBO0516579.1"/>
    <property type="molecule type" value="Genomic_DNA"/>
</dbReference>
<reference evidence="13" key="1">
    <citation type="submission" date="2021-03" db="EMBL/GenBank/DDBJ databases">
        <title>Streptomyces poriferae sp. nov., a novel marine sponge-derived Actinobacteria species with anti-MRSA activity.</title>
        <authorList>
            <person name="Sandoval-Powers M."/>
            <person name="Kralova S."/>
            <person name="Nguyen G.-S."/>
            <person name="Fawwal D."/>
            <person name="Degnes K."/>
            <person name="Klinkenberg G."/>
            <person name="Sletta H."/>
            <person name="Wentzel A."/>
            <person name="Liles M.R."/>
        </authorList>
    </citation>
    <scope>NUCLEOTIDE SEQUENCE</scope>
    <source>
        <strain evidence="13">DSM 41794</strain>
    </source>
</reference>
<name>A0A939FEE7_9ACTN</name>
<sequence length="1168" mass="122183">MLTLITGDSVIVNPLPGGGMTAVFDPSGPSGGAGRIIQLGADLQVVPDKAQDGLNDGSLDPKLFNVTELLASEDHRASLPVILSGTTAGAPGGTTLRQSLGSVDATAVAMNRAGAEKFWQVHESKAKLRSAGIQKVWLDRQIKADLSQSVPQIGAPVAWEAGFDGKGVKVAILDTGVDATHPDLAGHISASRNFTTADTTDAVDRVGHGTHVAATVGGCCTMKGVAPGADLMIGKVLGDSGSGAVSGIIAGMQWAVDNGASVVNMSLGTSSPTDGTDPLSAAVNTLSARGTLFVVAAGNSGTAGIGAPAAASSALTVGAVDKKDALAPFSSRGPRIDGAVKPEITAPGVDIIAARAAGTSLGTPVNDRYTSMSGTSMATPHVAGAAALIKEAHPDWSGERIKEALVEEADPGAYAVTEGGAGRVWVPRALTQQAHAEPASLGFGSVPRESTALVTRDLVIDNDSAHERTFTLSTGSDIFALSTTTLTVPAKGSGTITVTVDPARTQRGKTYSGIVSAIAGDVSIRVPYTVVMENRFTLTVNAIGRDGKPAQGNALLVDVTHGTAQSDPIVDGKISYDLTPGIYTLKAELFTMDSSGTYPVDVTQGHDVGMDLIQDRSVTYDAQQGQEVKFATPRPTESRGFVVGSRWVWSTGAYSIDYSDVGQYGAEVQHVYALPVPQVTNGTFQWYAQSTNTAPRLTATGLDPWAPHLAPAYLRDAATFDGTKLLPVIDVGTGKPADYDKRPVRGQLVLVKATGSFKDQIDAAAAHKAAGVVFYSDKPGPLAGDAGSTAIPAVTITGAEGAALVSRLKKMPLGVKLSGTPYSSYQYDLFTSKTGSIPAAPITLRADATNTAEITSSYYAHVAGQTGGMWRTIGLKDWRTGSGTYVPIRLGTVHTEYVSADGGARSYNSVTPSPDLDAVTEEPLRVYQAGEKHSDEWMRQVVNPRDEAARGLPFAAGYIPGYMDYLTLGASAFNDSDPSHTGGFSWHDRGTTQLFRNGALIGTDAAYTLYHPYKVPDQGPASYKFIMDMARTADWWKYSPTTHTEMTFTAQRPTNGQILQPISMPQISYDVPLDLLNRAQGGKNLTFTVRALPRHPGEALTTTTETWISGDGTTTWTPVPLTPIAGRPGQYTATVKLPKKGTINLRTRAVDANDHTVDQTVTNAFGLK</sequence>
<dbReference type="SUPFAM" id="SSF52743">
    <property type="entry name" value="Subtilisin-like"/>
    <property type="match status" value="1"/>
</dbReference>
<dbReference type="Gene3D" id="3.50.30.30">
    <property type="match status" value="1"/>
</dbReference>
<comment type="similarity">
    <text evidence="1 9 10">Belongs to the peptidase S8 family.</text>
</comment>
<keyword evidence="4 9" id="KW-0645">Protease</keyword>
<dbReference type="InterPro" id="IPR050131">
    <property type="entry name" value="Peptidase_S8_subtilisin-like"/>
</dbReference>
<organism evidence="13 14">
    <name type="scientific">Streptomyces beijiangensis</name>
    <dbReference type="NCBI Taxonomy" id="163361"/>
    <lineage>
        <taxon>Bacteria</taxon>
        <taxon>Bacillati</taxon>
        <taxon>Actinomycetota</taxon>
        <taxon>Actinomycetes</taxon>
        <taxon>Kitasatosporales</taxon>
        <taxon>Streptomycetaceae</taxon>
        <taxon>Streptomyces</taxon>
    </lineage>
</organism>
<keyword evidence="14" id="KW-1185">Reference proteome</keyword>
<keyword evidence="6 9" id="KW-0378">Hydrolase</keyword>
<evidence type="ECO:0000256" key="9">
    <source>
        <dbReference type="PROSITE-ProRule" id="PRU01240"/>
    </source>
</evidence>
<dbReference type="SUPFAM" id="SSF52025">
    <property type="entry name" value="PA domain"/>
    <property type="match status" value="1"/>
</dbReference>
<dbReference type="CDD" id="cd07487">
    <property type="entry name" value="Peptidases_S8_1"/>
    <property type="match status" value="1"/>
</dbReference>
<keyword evidence="7 9" id="KW-0720">Serine protease</keyword>
<dbReference type="Pfam" id="PF00082">
    <property type="entry name" value="Peptidase_S8"/>
    <property type="match status" value="1"/>
</dbReference>
<protein>
    <submittedName>
        <fullName evidence="13">S8 family serine peptidase</fullName>
    </submittedName>
</protein>
<accession>A0A939FEE7</accession>
<dbReference type="InterPro" id="IPR046450">
    <property type="entry name" value="PA_dom_sf"/>
</dbReference>
<evidence type="ECO:0000256" key="5">
    <source>
        <dbReference type="ARBA" id="ARBA00022729"/>
    </source>
</evidence>
<dbReference type="InterPro" id="IPR003137">
    <property type="entry name" value="PA_domain"/>
</dbReference>
<dbReference type="InterPro" id="IPR013783">
    <property type="entry name" value="Ig-like_fold"/>
</dbReference>
<evidence type="ECO:0000313" key="14">
    <source>
        <dbReference type="Proteomes" id="UP000664167"/>
    </source>
</evidence>
<dbReference type="PANTHER" id="PTHR43806">
    <property type="entry name" value="PEPTIDASE S8"/>
    <property type="match status" value="1"/>
</dbReference>
<feature type="domain" description="PA" evidence="12">
    <location>
        <begin position="736"/>
        <end position="804"/>
    </location>
</feature>
<evidence type="ECO:0000256" key="10">
    <source>
        <dbReference type="RuleBase" id="RU003355"/>
    </source>
</evidence>
<dbReference type="GO" id="GO:0004252">
    <property type="term" value="F:serine-type endopeptidase activity"/>
    <property type="evidence" value="ECO:0007669"/>
    <property type="project" value="UniProtKB-UniRule"/>
</dbReference>
<gene>
    <name evidence="13" type="ORF">J0695_33125</name>
</gene>
<dbReference type="InterPro" id="IPR023828">
    <property type="entry name" value="Peptidase_S8_Ser-AS"/>
</dbReference>
<dbReference type="PROSITE" id="PS00138">
    <property type="entry name" value="SUBTILASE_SER"/>
    <property type="match status" value="1"/>
</dbReference>
<evidence type="ECO:0000256" key="1">
    <source>
        <dbReference type="ARBA" id="ARBA00011073"/>
    </source>
</evidence>
<dbReference type="InterPro" id="IPR023827">
    <property type="entry name" value="Peptidase_S8_Asp-AS"/>
</dbReference>
<dbReference type="PRINTS" id="PR00723">
    <property type="entry name" value="SUBTILISIN"/>
</dbReference>
<feature type="domain" description="Peptidase S8/S53" evidence="11">
    <location>
        <begin position="165"/>
        <end position="412"/>
    </location>
</feature>
<evidence type="ECO:0000259" key="12">
    <source>
        <dbReference type="Pfam" id="PF02225"/>
    </source>
</evidence>
<evidence type="ECO:0000259" key="11">
    <source>
        <dbReference type="Pfam" id="PF00082"/>
    </source>
</evidence>
<dbReference type="Gene3D" id="3.40.50.200">
    <property type="entry name" value="Peptidase S8/S53 domain"/>
    <property type="match status" value="1"/>
</dbReference>
<dbReference type="InterPro" id="IPR036852">
    <property type="entry name" value="Peptidase_S8/S53_dom_sf"/>
</dbReference>
<dbReference type="PANTHER" id="PTHR43806:SF65">
    <property type="entry name" value="SERINE PROTEASE APRX"/>
    <property type="match status" value="1"/>
</dbReference>
<feature type="active site" description="Charge relay system" evidence="8 9">
    <location>
        <position position="376"/>
    </location>
</feature>
<evidence type="ECO:0000256" key="7">
    <source>
        <dbReference type="ARBA" id="ARBA00022825"/>
    </source>
</evidence>
<dbReference type="InterPro" id="IPR015500">
    <property type="entry name" value="Peptidase_S8_subtilisin-rel"/>
</dbReference>
<dbReference type="GO" id="GO:0006508">
    <property type="term" value="P:proteolysis"/>
    <property type="evidence" value="ECO:0007669"/>
    <property type="project" value="UniProtKB-KW"/>
</dbReference>
<feature type="active site" description="Charge relay system" evidence="8 9">
    <location>
        <position position="174"/>
    </location>
</feature>